<feature type="domain" description="HTH araC/xylS-type" evidence="9">
    <location>
        <begin position="448"/>
        <end position="546"/>
    </location>
</feature>
<dbReference type="EMBL" id="CP009287">
    <property type="protein sequence ID" value="AIQ68281.1"/>
    <property type="molecule type" value="Genomic_DNA"/>
</dbReference>
<proteinExistence type="predicted"/>
<dbReference type="Gene3D" id="3.40.50.2300">
    <property type="match status" value="1"/>
</dbReference>
<keyword evidence="2" id="KW-0963">Cytoplasm</keyword>
<dbReference type="STRING" id="189425.PGRAT_12160"/>
<dbReference type="Pfam" id="PF00072">
    <property type="entry name" value="Response_reg"/>
    <property type="match status" value="1"/>
</dbReference>
<dbReference type="AlphaFoldDB" id="A0A089M3C3"/>
<evidence type="ECO:0000256" key="8">
    <source>
        <dbReference type="PROSITE-ProRule" id="PRU00169"/>
    </source>
</evidence>
<dbReference type="PROSITE" id="PS50887">
    <property type="entry name" value="GGDEF"/>
    <property type="match status" value="1"/>
</dbReference>
<feature type="domain" description="GGDEF" evidence="11">
    <location>
        <begin position="180"/>
        <end position="322"/>
    </location>
</feature>
<evidence type="ECO:0000256" key="6">
    <source>
        <dbReference type="ARBA" id="ARBA00023125"/>
    </source>
</evidence>
<keyword evidence="4" id="KW-0902">Two-component regulatory system</keyword>
<dbReference type="RefSeq" id="WP_025704437.1">
    <property type="nucleotide sequence ID" value="NZ_CP009287.1"/>
</dbReference>
<comment type="subcellular location">
    <subcellularLocation>
        <location evidence="1">Cytoplasm</location>
    </subcellularLocation>
</comment>
<evidence type="ECO:0000259" key="9">
    <source>
        <dbReference type="PROSITE" id="PS01124"/>
    </source>
</evidence>
<evidence type="ECO:0000313" key="13">
    <source>
        <dbReference type="Proteomes" id="UP000029500"/>
    </source>
</evidence>
<evidence type="ECO:0000256" key="5">
    <source>
        <dbReference type="ARBA" id="ARBA00023015"/>
    </source>
</evidence>
<dbReference type="InterPro" id="IPR051552">
    <property type="entry name" value="HptR"/>
</dbReference>
<evidence type="ECO:0000256" key="3">
    <source>
        <dbReference type="ARBA" id="ARBA00022553"/>
    </source>
</evidence>
<dbReference type="eggNOG" id="COG4753">
    <property type="taxonomic scope" value="Bacteria"/>
</dbReference>
<evidence type="ECO:0008006" key="14">
    <source>
        <dbReference type="Google" id="ProtNLM"/>
    </source>
</evidence>
<dbReference type="CDD" id="cd17536">
    <property type="entry name" value="REC_YesN-like"/>
    <property type="match status" value="1"/>
</dbReference>
<keyword evidence="13" id="KW-1185">Reference proteome</keyword>
<dbReference type="SMART" id="SM00342">
    <property type="entry name" value="HTH_ARAC"/>
    <property type="match status" value="1"/>
</dbReference>
<dbReference type="InterPro" id="IPR009057">
    <property type="entry name" value="Homeodomain-like_sf"/>
</dbReference>
<dbReference type="GO" id="GO:0005737">
    <property type="term" value="C:cytoplasm"/>
    <property type="evidence" value="ECO:0007669"/>
    <property type="project" value="UniProtKB-SubCell"/>
</dbReference>
<dbReference type="Pfam" id="PF12833">
    <property type="entry name" value="HTH_18"/>
    <property type="match status" value="1"/>
</dbReference>
<dbReference type="GO" id="GO:0000160">
    <property type="term" value="P:phosphorelay signal transduction system"/>
    <property type="evidence" value="ECO:0007669"/>
    <property type="project" value="UniProtKB-KW"/>
</dbReference>
<keyword evidence="5" id="KW-0805">Transcription regulation</keyword>
<dbReference type="eggNOG" id="COG2207">
    <property type="taxonomic scope" value="Bacteria"/>
</dbReference>
<dbReference type="SUPFAM" id="SSF46689">
    <property type="entry name" value="Homeodomain-like"/>
    <property type="match status" value="2"/>
</dbReference>
<dbReference type="InterPro" id="IPR001789">
    <property type="entry name" value="Sig_transdc_resp-reg_receiver"/>
</dbReference>
<dbReference type="PROSITE" id="PS00041">
    <property type="entry name" value="HTH_ARAC_FAMILY_1"/>
    <property type="match status" value="1"/>
</dbReference>
<dbReference type="PANTHER" id="PTHR42713">
    <property type="entry name" value="HISTIDINE KINASE-RELATED"/>
    <property type="match status" value="1"/>
</dbReference>
<dbReference type="Pfam" id="PF17853">
    <property type="entry name" value="GGDEF_2"/>
    <property type="match status" value="1"/>
</dbReference>
<dbReference type="KEGG" id="pgm:PGRAT_12160"/>
<keyword evidence="7" id="KW-0804">Transcription</keyword>
<keyword evidence="6" id="KW-0238">DNA-binding</keyword>
<dbReference type="PANTHER" id="PTHR42713:SF3">
    <property type="entry name" value="TRANSCRIPTIONAL REGULATORY PROTEIN HPTR"/>
    <property type="match status" value="1"/>
</dbReference>
<dbReference type="HOGENOM" id="CLU_000445_5_0_9"/>
<dbReference type="InterPro" id="IPR011006">
    <property type="entry name" value="CheY-like_superfamily"/>
</dbReference>
<dbReference type="PROSITE" id="PS50110">
    <property type="entry name" value="RESPONSE_REGULATORY"/>
    <property type="match status" value="1"/>
</dbReference>
<evidence type="ECO:0000259" key="11">
    <source>
        <dbReference type="PROSITE" id="PS50887"/>
    </source>
</evidence>
<gene>
    <name evidence="12" type="ORF">PGRAT_12160</name>
</gene>
<dbReference type="Gene3D" id="1.10.10.60">
    <property type="entry name" value="Homeodomain-like"/>
    <property type="match status" value="2"/>
</dbReference>
<reference evidence="12 13" key="1">
    <citation type="submission" date="2014-08" db="EMBL/GenBank/DDBJ databases">
        <title>Comparative genomics of the Paenibacillus odorifer group.</title>
        <authorList>
            <person name="den Bakker H.C."/>
            <person name="Tsai Y.-C."/>
            <person name="Martin N."/>
            <person name="Korlach J."/>
            <person name="Wiedmann M."/>
        </authorList>
    </citation>
    <scope>NUCLEOTIDE SEQUENCE [LARGE SCALE GENOMIC DNA]</scope>
    <source>
        <strain evidence="12 13">DSM 15220</strain>
    </source>
</reference>
<evidence type="ECO:0000259" key="10">
    <source>
        <dbReference type="PROSITE" id="PS50110"/>
    </source>
</evidence>
<name>A0A089M3C3_9BACL</name>
<evidence type="ECO:0000313" key="12">
    <source>
        <dbReference type="EMBL" id="AIQ68281.1"/>
    </source>
</evidence>
<keyword evidence="3 8" id="KW-0597">Phosphoprotein</keyword>
<accession>A0A089M3C3</accession>
<organism evidence="12 13">
    <name type="scientific">Paenibacillus graminis</name>
    <dbReference type="NCBI Taxonomy" id="189425"/>
    <lineage>
        <taxon>Bacteria</taxon>
        <taxon>Bacillati</taxon>
        <taxon>Bacillota</taxon>
        <taxon>Bacilli</taxon>
        <taxon>Bacillales</taxon>
        <taxon>Paenibacillaceae</taxon>
        <taxon>Paenibacillus</taxon>
    </lineage>
</organism>
<sequence length="548" mass="62445">MKTLVIVDDEPSVLNGLRSYVDWAGQGIELIGAADDGDTGLEMIKELKPDIVLTDVQMPAMDGIRMAAEVRAVLPFTKIVFISGHNDADYLRSALQIHAVDYLLKPIRRKELASVMGKVTGALDAEARERSRVKEMQVKLAQSLPLLRERFLLSVISDRINPAHIREKLEFLDLALLSANGYIVIVIMIDDIPEVLDTRTEQDKQLLSYTVLNIIQELIDKQMRGITFEKQPGEYVGILLTRQLDDGDTEEAEEVQSPEQELLLLAESIRDNLRQWLKLSVTIGVGEGVSSLPELPSSYKQARGAADQKWYLGKNRILSMDKLESAEHLRYRYEAEWSERVLAALRSGDRKRTLNELEQIFARLEQNRGHGSRYAQNVSLHLILQSGQVMLELNGMSEEWEQKEMEAWKQVMRQETMQDLLRYTAAYLQEVCDFSHLKRSGKAGEVIERVRMLIGQRFAENLSASDIAEGVYLSPTYVRLLFKQETGETLFEYLTKVRIEQAKNLLKDPQNKLYEVCYAVGYTDPSHFSKLFKKITGSTPSAYREQLK</sequence>
<dbReference type="InterPro" id="IPR041522">
    <property type="entry name" value="CdaR_GGDEF"/>
</dbReference>
<dbReference type="GO" id="GO:0003700">
    <property type="term" value="F:DNA-binding transcription factor activity"/>
    <property type="evidence" value="ECO:0007669"/>
    <property type="project" value="InterPro"/>
</dbReference>
<evidence type="ECO:0000256" key="7">
    <source>
        <dbReference type="ARBA" id="ARBA00023163"/>
    </source>
</evidence>
<dbReference type="PRINTS" id="PR00032">
    <property type="entry name" value="HTHARAC"/>
</dbReference>
<dbReference type="OrthoDB" id="9794370at2"/>
<feature type="modified residue" description="4-aspartylphosphate" evidence="8">
    <location>
        <position position="55"/>
    </location>
</feature>
<dbReference type="InterPro" id="IPR020449">
    <property type="entry name" value="Tscrpt_reg_AraC-type_HTH"/>
</dbReference>
<dbReference type="GO" id="GO:0043565">
    <property type="term" value="F:sequence-specific DNA binding"/>
    <property type="evidence" value="ECO:0007669"/>
    <property type="project" value="InterPro"/>
</dbReference>
<protein>
    <recommendedName>
        <fullName evidence="14">AraC family transcriptional regulator</fullName>
    </recommendedName>
</protein>
<dbReference type="Proteomes" id="UP000029500">
    <property type="component" value="Chromosome"/>
</dbReference>
<dbReference type="InterPro" id="IPR000160">
    <property type="entry name" value="GGDEF_dom"/>
</dbReference>
<dbReference type="InterPro" id="IPR018060">
    <property type="entry name" value="HTH_AraC"/>
</dbReference>
<feature type="domain" description="Response regulatory" evidence="10">
    <location>
        <begin position="3"/>
        <end position="120"/>
    </location>
</feature>
<dbReference type="InterPro" id="IPR018062">
    <property type="entry name" value="HTH_AraC-typ_CS"/>
</dbReference>
<evidence type="ECO:0000256" key="2">
    <source>
        <dbReference type="ARBA" id="ARBA00022490"/>
    </source>
</evidence>
<evidence type="ECO:0000256" key="1">
    <source>
        <dbReference type="ARBA" id="ARBA00004496"/>
    </source>
</evidence>
<evidence type="ECO:0000256" key="4">
    <source>
        <dbReference type="ARBA" id="ARBA00023012"/>
    </source>
</evidence>
<dbReference type="SUPFAM" id="SSF52172">
    <property type="entry name" value="CheY-like"/>
    <property type="match status" value="1"/>
</dbReference>
<dbReference type="SMART" id="SM00448">
    <property type="entry name" value="REC"/>
    <property type="match status" value="1"/>
</dbReference>
<dbReference type="PROSITE" id="PS01124">
    <property type="entry name" value="HTH_ARAC_FAMILY_2"/>
    <property type="match status" value="1"/>
</dbReference>